<sequence length="159" mass="18212">MGSYKWMALWVALLVALLALAAGIKPIKGTYRHKHNVHPGHALGWIKKKAKHSILRYSCREACHFMQSYCESCTKPNWSDHDRYRIGKGSDTNGKGIAERREPEGKRTAGRLDHDWKRNKGRHVHLVHNIRKRIQGKIHKVSCNAVCKFAKAQCILLLI</sequence>
<dbReference type="GeneID" id="106812103"/>
<proteinExistence type="predicted"/>
<protein>
    <submittedName>
        <fullName evidence="4">Uncharacterized protein LOC106812103</fullName>
    </submittedName>
</protein>
<feature type="chain" id="PRO_5046174992" evidence="2">
    <location>
        <begin position="24"/>
        <end position="159"/>
    </location>
</feature>
<dbReference type="Proteomes" id="UP000695022">
    <property type="component" value="Unplaced"/>
</dbReference>
<evidence type="ECO:0000313" key="4">
    <source>
        <dbReference type="RefSeq" id="XP_014671364.1"/>
    </source>
</evidence>
<keyword evidence="3" id="KW-1185">Reference proteome</keyword>
<keyword evidence="2" id="KW-0732">Signal</keyword>
<feature type="compositionally biased region" description="Basic and acidic residues" evidence="1">
    <location>
        <begin position="97"/>
        <end position="108"/>
    </location>
</feature>
<feature type="region of interest" description="Disordered" evidence="1">
    <location>
        <begin position="89"/>
        <end position="108"/>
    </location>
</feature>
<accession>A0ABM1EGP3</accession>
<dbReference type="RefSeq" id="XP_014671364.1">
    <property type="nucleotide sequence ID" value="XM_014815878.1"/>
</dbReference>
<gene>
    <name evidence="4" type="primary">LOC106812103</name>
</gene>
<reference evidence="4" key="1">
    <citation type="submission" date="2025-08" db="UniProtKB">
        <authorList>
            <consortium name="RefSeq"/>
        </authorList>
    </citation>
    <scope>IDENTIFICATION</scope>
</reference>
<organism evidence="3 4">
    <name type="scientific">Priapulus caudatus</name>
    <name type="common">Priapulid worm</name>
    <dbReference type="NCBI Taxonomy" id="37621"/>
    <lineage>
        <taxon>Eukaryota</taxon>
        <taxon>Metazoa</taxon>
        <taxon>Ecdysozoa</taxon>
        <taxon>Scalidophora</taxon>
        <taxon>Priapulida</taxon>
        <taxon>Priapulimorpha</taxon>
        <taxon>Priapulimorphida</taxon>
        <taxon>Priapulidae</taxon>
        <taxon>Priapulus</taxon>
    </lineage>
</organism>
<evidence type="ECO:0000256" key="2">
    <source>
        <dbReference type="SAM" id="SignalP"/>
    </source>
</evidence>
<evidence type="ECO:0000313" key="3">
    <source>
        <dbReference type="Proteomes" id="UP000695022"/>
    </source>
</evidence>
<name>A0ABM1EGP3_PRICU</name>
<feature type="signal peptide" evidence="2">
    <location>
        <begin position="1"/>
        <end position="23"/>
    </location>
</feature>
<evidence type="ECO:0000256" key="1">
    <source>
        <dbReference type="SAM" id="MobiDB-lite"/>
    </source>
</evidence>